<name>A0A369KW19_9BACT</name>
<evidence type="ECO:0000256" key="3">
    <source>
        <dbReference type="SAM" id="MobiDB-lite"/>
    </source>
</evidence>
<dbReference type="Proteomes" id="UP000253934">
    <property type="component" value="Unassembled WGS sequence"/>
</dbReference>
<dbReference type="SUPFAM" id="SSF103039">
    <property type="entry name" value="CheC-like"/>
    <property type="match status" value="1"/>
</dbReference>
<feature type="compositionally biased region" description="Low complexity" evidence="3">
    <location>
        <begin position="99"/>
        <end position="112"/>
    </location>
</feature>
<dbReference type="InterPro" id="IPR028976">
    <property type="entry name" value="CheC-like_sf"/>
</dbReference>
<feature type="compositionally biased region" description="Pro residues" evidence="3">
    <location>
        <begin position="123"/>
        <end position="133"/>
    </location>
</feature>
<keyword evidence="2" id="KW-0175">Coiled coil</keyword>
<dbReference type="AlphaFoldDB" id="A0A369KW19"/>
<feature type="coiled-coil region" evidence="2">
    <location>
        <begin position="36"/>
        <end position="70"/>
    </location>
</feature>
<evidence type="ECO:0000256" key="1">
    <source>
        <dbReference type="ARBA" id="ARBA00022500"/>
    </source>
</evidence>
<organism evidence="5 6">
    <name type="scientific">Spirobacillus cienkowskii</name>
    <dbReference type="NCBI Taxonomy" id="495820"/>
    <lineage>
        <taxon>Bacteria</taxon>
        <taxon>Pseudomonadati</taxon>
        <taxon>Bdellovibrionota</taxon>
        <taxon>Oligoflexia</taxon>
        <taxon>Silvanigrellales</taxon>
        <taxon>Spirobacillus</taxon>
    </lineage>
</organism>
<dbReference type="GO" id="GO:0006935">
    <property type="term" value="P:chemotaxis"/>
    <property type="evidence" value="ECO:0007669"/>
    <property type="project" value="UniProtKB-KW"/>
</dbReference>
<evidence type="ECO:0000313" key="5">
    <source>
        <dbReference type="EMBL" id="RDB35366.1"/>
    </source>
</evidence>
<dbReference type="EMBL" id="QOVW01000088">
    <property type="protein sequence ID" value="RDB35366.1"/>
    <property type="molecule type" value="Genomic_DNA"/>
</dbReference>
<dbReference type="Gene3D" id="3.40.1550.10">
    <property type="entry name" value="CheC-like"/>
    <property type="match status" value="1"/>
</dbReference>
<evidence type="ECO:0000256" key="2">
    <source>
        <dbReference type="SAM" id="Coils"/>
    </source>
</evidence>
<feature type="domain" description="Chemotaxis phosphatase CheX-like" evidence="4">
    <location>
        <begin position="201"/>
        <end position="293"/>
    </location>
</feature>
<proteinExistence type="predicted"/>
<accession>A0A369KW19</accession>
<comment type="caution">
    <text evidence="5">The sequence shown here is derived from an EMBL/GenBank/DDBJ whole genome shotgun (WGS) entry which is preliminary data.</text>
</comment>
<dbReference type="InterPro" id="IPR038756">
    <property type="entry name" value="CheX-like"/>
</dbReference>
<evidence type="ECO:0000313" key="6">
    <source>
        <dbReference type="Proteomes" id="UP000253934"/>
    </source>
</evidence>
<dbReference type="InterPro" id="IPR028051">
    <property type="entry name" value="CheX-like_dom"/>
</dbReference>
<evidence type="ECO:0000259" key="4">
    <source>
        <dbReference type="Pfam" id="PF13690"/>
    </source>
</evidence>
<dbReference type="PANTHER" id="PTHR39452:SF1">
    <property type="entry name" value="CHEY-P PHOSPHATASE CHEX"/>
    <property type="match status" value="1"/>
</dbReference>
<gene>
    <name evidence="5" type="ORF">DCC88_10475</name>
</gene>
<protein>
    <recommendedName>
        <fullName evidence="4">Chemotaxis phosphatase CheX-like domain-containing protein</fullName>
    </recommendedName>
</protein>
<sequence>MAPPNSLEKKLDRYYNDIIDKLMEIVETHKNVLGEQKELKKDVAKLKEHLLEAKTSIEQLETLVSNINRAAASVSHSNQANTVILPASQTVVVSQATPTISSQQQQSQTVSAPEEKVVKAPPAKEPPTPPPKAEAPVKRSLKEFLAQEVSIFDVKVLNAFIKATREVVKSNALTEPSFIKPIIDGKMQFPITVAGRMQLARDKGKGAMAFCLCQESASEITRAVLCMPEQETLSSNDIKDVTSEICNQICGKSKVNLKNDGYSFDIGLPEIHQGKTSEIMQSLGKPNVALFFEFNKQPFYIFFWG</sequence>
<dbReference type="Pfam" id="PF13690">
    <property type="entry name" value="CheX"/>
    <property type="match status" value="1"/>
</dbReference>
<feature type="region of interest" description="Disordered" evidence="3">
    <location>
        <begin position="99"/>
        <end position="135"/>
    </location>
</feature>
<dbReference type="CDD" id="cd17906">
    <property type="entry name" value="CheX"/>
    <property type="match status" value="1"/>
</dbReference>
<reference evidence="5" key="1">
    <citation type="submission" date="2018-04" db="EMBL/GenBank/DDBJ databases">
        <title>Draft genome sequence of the Candidatus Spirobacillus cienkowskii, a pathogen of freshwater Daphnia species, reconstructed from hemolymph metagenomic reads.</title>
        <authorList>
            <person name="Bresciani L."/>
            <person name="Lemos L.N."/>
            <person name="Wale N."/>
            <person name="Lin J.Y."/>
            <person name="Fernandes G.R."/>
            <person name="Duffy M.A."/>
            <person name="Rodrigues J.M."/>
        </authorList>
    </citation>
    <scope>NUCLEOTIDE SEQUENCE [LARGE SCALE GENOMIC DNA]</scope>
    <source>
        <strain evidence="5">Binning01</strain>
    </source>
</reference>
<dbReference type="PANTHER" id="PTHR39452">
    <property type="entry name" value="CHEY-P PHOSPHATASE CHEX"/>
    <property type="match status" value="1"/>
</dbReference>
<keyword evidence="6" id="KW-1185">Reference proteome</keyword>
<keyword evidence="1" id="KW-0145">Chemotaxis</keyword>